<keyword evidence="9" id="KW-0808">Transferase</keyword>
<dbReference type="SUPFAM" id="SSF55874">
    <property type="entry name" value="ATPase domain of HSP90 chaperone/DNA topoisomerase II/histidine kinase"/>
    <property type="match status" value="1"/>
</dbReference>
<proteinExistence type="predicted"/>
<dbReference type="Gene3D" id="1.10.287.130">
    <property type="match status" value="1"/>
</dbReference>
<dbReference type="PRINTS" id="PR00344">
    <property type="entry name" value="BCTRLSENSOR"/>
</dbReference>
<dbReference type="InterPro" id="IPR005467">
    <property type="entry name" value="His_kinase_dom"/>
</dbReference>
<feature type="domain" description="Response regulatory" evidence="8">
    <location>
        <begin position="446"/>
        <end position="560"/>
    </location>
</feature>
<feature type="modified residue" description="4-aspartylphosphate" evidence="6">
    <location>
        <position position="495"/>
    </location>
</feature>
<dbReference type="Gene3D" id="3.40.50.2300">
    <property type="match status" value="1"/>
</dbReference>
<evidence type="ECO:0000256" key="1">
    <source>
        <dbReference type="ARBA" id="ARBA00000085"/>
    </source>
</evidence>
<keyword evidence="10" id="KW-1185">Reference proteome</keyword>
<dbReference type="InterPro" id="IPR036097">
    <property type="entry name" value="HisK_dim/P_sf"/>
</dbReference>
<dbReference type="AlphaFoldDB" id="A0A2J9UX84"/>
<evidence type="ECO:0000259" key="7">
    <source>
        <dbReference type="PROSITE" id="PS50109"/>
    </source>
</evidence>
<organism evidence="9 10">
    <name type="scientific">Vibrio mimicus</name>
    <dbReference type="NCBI Taxonomy" id="674"/>
    <lineage>
        <taxon>Bacteria</taxon>
        <taxon>Pseudomonadati</taxon>
        <taxon>Pseudomonadota</taxon>
        <taxon>Gammaproteobacteria</taxon>
        <taxon>Vibrionales</taxon>
        <taxon>Vibrionaceae</taxon>
        <taxon>Vibrio</taxon>
    </lineage>
</organism>
<dbReference type="GO" id="GO:0016787">
    <property type="term" value="F:hydrolase activity"/>
    <property type="evidence" value="ECO:0007669"/>
    <property type="project" value="UniProtKB-KW"/>
</dbReference>
<dbReference type="GO" id="GO:0000155">
    <property type="term" value="F:phosphorelay sensor kinase activity"/>
    <property type="evidence" value="ECO:0007669"/>
    <property type="project" value="InterPro"/>
</dbReference>
<keyword evidence="5" id="KW-0902">Two-component regulatory system</keyword>
<dbReference type="STRING" id="674.VM_05380"/>
<evidence type="ECO:0000256" key="5">
    <source>
        <dbReference type="ARBA" id="ARBA00023012"/>
    </source>
</evidence>
<protein>
    <recommendedName>
        <fullName evidence="2">histidine kinase</fullName>
        <ecNumber evidence="2">2.7.13.3</ecNumber>
    </recommendedName>
</protein>
<comment type="catalytic activity">
    <reaction evidence="1">
        <text>ATP + protein L-histidine = ADP + protein N-phospho-L-histidine.</text>
        <dbReference type="EC" id="2.7.13.3"/>
    </reaction>
</comment>
<dbReference type="SMART" id="SM00448">
    <property type="entry name" value="REC"/>
    <property type="match status" value="1"/>
</dbReference>
<evidence type="ECO:0000256" key="4">
    <source>
        <dbReference type="ARBA" id="ARBA00022801"/>
    </source>
</evidence>
<gene>
    <name evidence="9" type="ORF">AL544_008615</name>
</gene>
<evidence type="ECO:0000256" key="2">
    <source>
        <dbReference type="ARBA" id="ARBA00012438"/>
    </source>
</evidence>
<dbReference type="InterPro" id="IPR003594">
    <property type="entry name" value="HATPase_dom"/>
</dbReference>
<dbReference type="PANTHER" id="PTHR45339:SF1">
    <property type="entry name" value="HYBRID SIGNAL TRANSDUCTION HISTIDINE KINASE J"/>
    <property type="match status" value="1"/>
</dbReference>
<dbReference type="Pfam" id="PF00512">
    <property type="entry name" value="HisKA"/>
    <property type="match status" value="1"/>
</dbReference>
<sequence>MTKASSLWEQRLLREKAARIAAEQLLEQKSREIYEINQYLQQALEAQKLKSMVDIFKLELKEHIDAILIRFGRRFLFTELNEALINTFIDSIPDRKNILQCELILEADLFPTYSQFHFSNCWLPNKQKMTSQKEVLIPIYSNTQQVGELIFTYQTHQIEFEFIDKQVNMLIDLLSGALSKHLDIQSKELSRKQAEDSEKATKEFVAMVNHEIRTPLVGILGSADLLGTTYLTDEQKKYLADIQHSGEMLNFVINDLIDFNKLHSGLLRITAQPFEWLQLHNYVYNLVSIKTRNKNTTLNFIYKDTLPEYVYGDKKRIQQILLNLIGNSLKFTLKGEINIYISWADDKLKIDVKDTGIGIPEYAQQKIFDAFYQVDRSSTRQFEGLGMGLAICLSLTKLMNGLLSVKSSEGEGSEFSVVLPLPAANRPNTETMTNTLASEWNGRKLAILVADDIEMNRIIIQGMLGKLGITPDFSHNGVEALDAVQHTQYDLIFMDCRMPEMDGFEASQHLREQGYNKPIIALTAGTTIHEKQHCIECGMNDVLSKPYRLEDLKAILQKWLSAADDSRPGMQ</sequence>
<evidence type="ECO:0000259" key="8">
    <source>
        <dbReference type="PROSITE" id="PS50110"/>
    </source>
</evidence>
<dbReference type="SMART" id="SM00388">
    <property type="entry name" value="HisKA"/>
    <property type="match status" value="1"/>
</dbReference>
<dbReference type="FunFam" id="3.30.565.10:FF:000010">
    <property type="entry name" value="Sensor histidine kinase RcsC"/>
    <property type="match status" value="1"/>
</dbReference>
<dbReference type="EC" id="2.7.13.3" evidence="2"/>
<evidence type="ECO:0000256" key="3">
    <source>
        <dbReference type="ARBA" id="ARBA00022553"/>
    </source>
</evidence>
<dbReference type="InterPro" id="IPR004358">
    <property type="entry name" value="Sig_transdc_His_kin-like_C"/>
</dbReference>
<reference evidence="9" key="1">
    <citation type="submission" date="2017-12" db="EMBL/GenBank/DDBJ databases">
        <title>FDA dAtabase for Regulatory Grade micrObial Sequences (FDA-ARGOS): Supporting development and validation of Infectious Disease Dx tests.</title>
        <authorList>
            <person name="Hoffmann M."/>
            <person name="Allard M."/>
            <person name="Evans P."/>
            <person name="Brown E."/>
            <person name="Tallon L.J."/>
            <person name="Sadzewicz L."/>
            <person name="Sengamalay N."/>
            <person name="Ott S."/>
            <person name="Godinez A."/>
            <person name="Nagaraj S."/>
            <person name="Vavikolanu K."/>
            <person name="Aluvathingal J."/>
            <person name="Nadendla S."/>
            <person name="Hobson J."/>
            <person name="Sichtig H."/>
        </authorList>
    </citation>
    <scope>NUCLEOTIDE SEQUENCE [LARGE SCALE GENOMIC DNA]</scope>
    <source>
        <strain evidence="9">FDAARGOS_113</strain>
    </source>
</reference>
<feature type="domain" description="Histidine kinase" evidence="7">
    <location>
        <begin position="207"/>
        <end position="423"/>
    </location>
</feature>
<dbReference type="CDD" id="cd00082">
    <property type="entry name" value="HisKA"/>
    <property type="match status" value="1"/>
</dbReference>
<dbReference type="CDD" id="cd17546">
    <property type="entry name" value="REC_hyHK_CKI1_RcsC-like"/>
    <property type="match status" value="1"/>
</dbReference>
<dbReference type="SUPFAM" id="SSF52172">
    <property type="entry name" value="CheY-like"/>
    <property type="match status" value="1"/>
</dbReference>
<keyword evidence="3 6" id="KW-0597">Phosphoprotein</keyword>
<dbReference type="PROSITE" id="PS50110">
    <property type="entry name" value="RESPONSE_REGULATORY"/>
    <property type="match status" value="1"/>
</dbReference>
<dbReference type="RefSeq" id="WP_000158813.1">
    <property type="nucleotide sequence ID" value="NZ_CAWMSS010000001.1"/>
</dbReference>
<dbReference type="CDD" id="cd16922">
    <property type="entry name" value="HATPase_EvgS-ArcB-TorS-like"/>
    <property type="match status" value="1"/>
</dbReference>
<dbReference type="SMART" id="SM00387">
    <property type="entry name" value="HATPase_c"/>
    <property type="match status" value="1"/>
</dbReference>
<dbReference type="InterPro" id="IPR036890">
    <property type="entry name" value="HATPase_C_sf"/>
</dbReference>
<dbReference type="InterPro" id="IPR011006">
    <property type="entry name" value="CheY-like_superfamily"/>
</dbReference>
<evidence type="ECO:0000256" key="6">
    <source>
        <dbReference type="PROSITE-ProRule" id="PRU00169"/>
    </source>
</evidence>
<keyword evidence="9" id="KW-0418">Kinase</keyword>
<dbReference type="Gene3D" id="3.30.565.10">
    <property type="entry name" value="Histidine kinase-like ATPase, C-terminal domain"/>
    <property type="match status" value="1"/>
</dbReference>
<comment type="caution">
    <text evidence="9">The sequence shown here is derived from an EMBL/GenBank/DDBJ whole genome shotgun (WGS) entry which is preliminary data.</text>
</comment>
<name>A0A2J9UX84_VIBMI</name>
<dbReference type="Pfam" id="PF02518">
    <property type="entry name" value="HATPase_c"/>
    <property type="match status" value="1"/>
</dbReference>
<evidence type="ECO:0000313" key="9">
    <source>
        <dbReference type="EMBL" id="PNM56137.1"/>
    </source>
</evidence>
<dbReference type="PANTHER" id="PTHR45339">
    <property type="entry name" value="HYBRID SIGNAL TRANSDUCTION HISTIDINE KINASE J"/>
    <property type="match status" value="1"/>
</dbReference>
<keyword evidence="4" id="KW-0378">Hydrolase</keyword>
<dbReference type="SUPFAM" id="SSF47384">
    <property type="entry name" value="Homodimeric domain of signal transducing histidine kinase"/>
    <property type="match status" value="1"/>
</dbReference>
<accession>A0A2J9UX84</accession>
<dbReference type="PROSITE" id="PS50109">
    <property type="entry name" value="HIS_KIN"/>
    <property type="match status" value="1"/>
</dbReference>
<dbReference type="InterPro" id="IPR003661">
    <property type="entry name" value="HisK_dim/P_dom"/>
</dbReference>
<dbReference type="EMBL" id="LOSJ02000002">
    <property type="protein sequence ID" value="PNM56137.1"/>
    <property type="molecule type" value="Genomic_DNA"/>
</dbReference>
<dbReference type="InterPro" id="IPR001789">
    <property type="entry name" value="Sig_transdc_resp-reg_receiver"/>
</dbReference>
<dbReference type="Pfam" id="PF00072">
    <property type="entry name" value="Response_reg"/>
    <property type="match status" value="1"/>
</dbReference>
<dbReference type="Proteomes" id="UP000053748">
    <property type="component" value="Unassembled WGS sequence"/>
</dbReference>
<dbReference type="OrthoDB" id="9810730at2"/>
<evidence type="ECO:0000313" key="10">
    <source>
        <dbReference type="Proteomes" id="UP000053748"/>
    </source>
</evidence>